<protein>
    <submittedName>
        <fullName evidence="2">Cyclin N-terminal domain-containing protein</fullName>
    </submittedName>
</protein>
<proteinExistence type="predicted"/>
<name>A0AC34R8T6_9BILA</name>
<reference evidence="2" key="1">
    <citation type="submission" date="2022-11" db="UniProtKB">
        <authorList>
            <consortium name="WormBaseParasite"/>
        </authorList>
    </citation>
    <scope>IDENTIFICATION</scope>
</reference>
<dbReference type="Proteomes" id="UP000887576">
    <property type="component" value="Unplaced"/>
</dbReference>
<evidence type="ECO:0000313" key="2">
    <source>
        <dbReference type="WBParaSite" id="JU765_v2.g464.t1"/>
    </source>
</evidence>
<organism evidence="1 2">
    <name type="scientific">Panagrolaimus sp. JU765</name>
    <dbReference type="NCBI Taxonomy" id="591449"/>
    <lineage>
        <taxon>Eukaryota</taxon>
        <taxon>Metazoa</taxon>
        <taxon>Ecdysozoa</taxon>
        <taxon>Nematoda</taxon>
        <taxon>Chromadorea</taxon>
        <taxon>Rhabditida</taxon>
        <taxon>Tylenchina</taxon>
        <taxon>Panagrolaimomorpha</taxon>
        <taxon>Panagrolaimoidea</taxon>
        <taxon>Panagrolaimidae</taxon>
        <taxon>Panagrolaimus</taxon>
    </lineage>
</organism>
<sequence>MFADREARQIAAAFASDERTTIPPNEIPFPNIMPDPLSTSCVSCPSMLNTDDMGSPKKVWSVLCAQDESVKREWSPVKHTKITFIMRTMVIDWMAEVCADRKLHRETFHLSVDYFDRFLSYSHGIESIQLQLIGTAALIIAAKTEEIYPPRIAEICEYTDGGVDVKEAIAMELIMMEKLGFNLNPVTGVHWLALYCQLLAKAVRDEPQILKRHSAPQRLNFDFEEKENGALFLHEKSFLQSIDGVTAFDSSFNDSMNLRDINMSYSEGHLIVNQTTVPKMMREGFCCLAKALDLVITSEYFLKYRYGELAAAVLFCSYEPTSLIEQVTGKKRSDLVEIIDLVQFFVDYCEKTGTVLQNRFNIPGVPFDDQHNIQTYDGPINEHLDYITEQIKLNRQKLKVIHKSIRKGKSSRQVNVCVVD</sequence>
<dbReference type="WBParaSite" id="JU765_v2.g464.t1">
    <property type="protein sequence ID" value="JU765_v2.g464.t1"/>
    <property type="gene ID" value="JU765_v2.g464"/>
</dbReference>
<accession>A0AC34R8T6</accession>
<evidence type="ECO:0000313" key="1">
    <source>
        <dbReference type="Proteomes" id="UP000887576"/>
    </source>
</evidence>